<feature type="region of interest" description="Disordered" evidence="4">
    <location>
        <begin position="202"/>
        <end position="309"/>
    </location>
</feature>
<evidence type="ECO:0008006" key="9">
    <source>
        <dbReference type="Google" id="ProtNLM"/>
    </source>
</evidence>
<accession>A0AAV2BCI5</accession>
<evidence type="ECO:0000259" key="6">
    <source>
        <dbReference type="Pfam" id="PF16858"/>
    </source>
</evidence>
<feature type="region of interest" description="Disordered" evidence="4">
    <location>
        <begin position="462"/>
        <end position="482"/>
    </location>
</feature>
<dbReference type="Pfam" id="PF16858">
    <property type="entry name" value="CNDH2_C"/>
    <property type="match status" value="1"/>
</dbReference>
<dbReference type="GO" id="GO:0003682">
    <property type="term" value="F:chromatin binding"/>
    <property type="evidence" value="ECO:0007669"/>
    <property type="project" value="TreeGrafter"/>
</dbReference>
<name>A0AAV2BCI5_9ARAC</name>
<evidence type="ECO:0000256" key="4">
    <source>
        <dbReference type="SAM" id="MobiDB-lite"/>
    </source>
</evidence>
<keyword evidence="3" id="KW-0539">Nucleus</keyword>
<dbReference type="Pfam" id="PF06278">
    <property type="entry name" value="CNDH2_N"/>
    <property type="match status" value="1"/>
</dbReference>
<evidence type="ECO:0000256" key="3">
    <source>
        <dbReference type="ARBA" id="ARBA00023242"/>
    </source>
</evidence>
<feature type="region of interest" description="Disordered" evidence="4">
    <location>
        <begin position="322"/>
        <end position="345"/>
    </location>
</feature>
<reference evidence="7 8" key="1">
    <citation type="submission" date="2024-04" db="EMBL/GenBank/DDBJ databases">
        <authorList>
            <person name="Rising A."/>
            <person name="Reimegard J."/>
            <person name="Sonavane S."/>
            <person name="Akerstrom W."/>
            <person name="Nylinder S."/>
            <person name="Hedman E."/>
            <person name="Kallberg Y."/>
        </authorList>
    </citation>
    <scope>NUCLEOTIDE SEQUENCE [LARGE SCALE GENOMIC DNA]</scope>
</reference>
<sequence>MSRSKTTEAFSELLNPVKDPERSFAINISELLQSYVRSFVEGSVNFNSAALMIQGSSSIYGKKVEYLHNLATKLYASLLKHRKEDGAKKETKEREKHTKESKFSDPFCSTEIKMGKNLSCLRKKFAAKNAASKKTSKKADKKCTYTPVDLLPLEGEEKGMNIKDAKGTVIGRKFEYTMNKCKVTSSGWLLLPTVSPDLIPSQFSSPDYSNENEDLDNNMCNDWDDNMPESSPFDEGYPPSSGCSDTPASVPSSQGTSSVPSSQGTDEGLGSLPCTPLENGSQPDSAAITEGSSQPGSSDNTPTDSVSPAETPMEVIQEGPDSLLHGVEGNENIPLEDAGVAPRPRRSMRQALKLCQLQEDGAPKQPEENTSISTEKEEIAVVKKAIQKKNTCNLPSKLKANDDKVLNPASEFCARTFFSLDRRYPKKLPHSFEVRAFQNHGALFATFRKIQAALLNVHRQRRERANSATDKEKVEEDEEEIDADGIESNLDDPVAYDDIITTPLEAADIVIENNSVLPNPLSDNENPLAEDEPMFVEDLDGGLSAYNDKELEDSFTNAARLQCDLFREDLQQYVQTSDISERVHAWEATMKPFLEELNQREEFDIDLYGSRILNAFENSNRKQTITFRNFCKGKEKWEIHRYFMALLPLVNIGNVTIEPEELGDDEEDILVTLLSRKMHHKELEEFGHNEGEHS</sequence>
<dbReference type="PANTHER" id="PTHR14324:SF3">
    <property type="entry name" value="CONDENSIN-2 COMPLEX SUBUNIT H2"/>
    <property type="match status" value="1"/>
</dbReference>
<comment type="similarity">
    <text evidence="2">Belongs to the CND2 H2 (condensin-2 subunit 2) family.</text>
</comment>
<dbReference type="PANTHER" id="PTHR14324">
    <property type="entry name" value="CONDENSIN-2 COMPLEX SUBUNIT H2"/>
    <property type="match status" value="1"/>
</dbReference>
<feature type="domain" description="Condensin II complex subunit H2 N-terminal" evidence="5">
    <location>
        <begin position="9"/>
        <end position="104"/>
    </location>
</feature>
<dbReference type="Proteomes" id="UP001497382">
    <property type="component" value="Unassembled WGS sequence"/>
</dbReference>
<dbReference type="InterPro" id="IPR009378">
    <property type="entry name" value="H2_N"/>
</dbReference>
<evidence type="ECO:0000313" key="7">
    <source>
        <dbReference type="EMBL" id="CAL1292938.1"/>
    </source>
</evidence>
<gene>
    <name evidence="7" type="ORF">LARSCL_LOCUS17928</name>
</gene>
<comment type="subcellular location">
    <subcellularLocation>
        <location evidence="1">Nucleus</location>
    </subcellularLocation>
</comment>
<evidence type="ECO:0000259" key="5">
    <source>
        <dbReference type="Pfam" id="PF06278"/>
    </source>
</evidence>
<proteinExistence type="inferred from homology"/>
<organism evidence="7 8">
    <name type="scientific">Larinioides sclopetarius</name>
    <dbReference type="NCBI Taxonomy" id="280406"/>
    <lineage>
        <taxon>Eukaryota</taxon>
        <taxon>Metazoa</taxon>
        <taxon>Ecdysozoa</taxon>
        <taxon>Arthropoda</taxon>
        <taxon>Chelicerata</taxon>
        <taxon>Arachnida</taxon>
        <taxon>Araneae</taxon>
        <taxon>Araneomorphae</taxon>
        <taxon>Entelegynae</taxon>
        <taxon>Araneoidea</taxon>
        <taxon>Araneidae</taxon>
        <taxon>Larinioides</taxon>
    </lineage>
</organism>
<dbReference type="InterPro" id="IPR031739">
    <property type="entry name" value="Ncaph2"/>
</dbReference>
<protein>
    <recommendedName>
        <fullName evidence="9">Condensin-2 complex subunit H2</fullName>
    </recommendedName>
</protein>
<dbReference type="AlphaFoldDB" id="A0AAV2BCI5"/>
<feature type="compositionally biased region" description="Basic and acidic residues" evidence="4">
    <location>
        <begin position="463"/>
        <end position="474"/>
    </location>
</feature>
<feature type="compositionally biased region" description="Acidic residues" evidence="4">
    <location>
        <begin position="210"/>
        <end position="227"/>
    </location>
</feature>
<dbReference type="EMBL" id="CAXIEN010000317">
    <property type="protein sequence ID" value="CAL1292938.1"/>
    <property type="molecule type" value="Genomic_DNA"/>
</dbReference>
<feature type="compositionally biased region" description="Polar residues" evidence="4">
    <location>
        <begin position="278"/>
        <end position="308"/>
    </location>
</feature>
<dbReference type="InterPro" id="IPR031737">
    <property type="entry name" value="CNDH2_C"/>
</dbReference>
<dbReference type="GO" id="GO:0010032">
    <property type="term" value="P:meiotic chromosome condensation"/>
    <property type="evidence" value="ECO:0007669"/>
    <property type="project" value="TreeGrafter"/>
</dbReference>
<feature type="compositionally biased region" description="Low complexity" evidence="4">
    <location>
        <begin position="249"/>
        <end position="265"/>
    </location>
</feature>
<evidence type="ECO:0000313" key="8">
    <source>
        <dbReference type="Proteomes" id="UP001497382"/>
    </source>
</evidence>
<comment type="caution">
    <text evidence="7">The sequence shown here is derived from an EMBL/GenBank/DDBJ whole genome shotgun (WGS) entry which is preliminary data.</text>
</comment>
<keyword evidence="8" id="KW-1185">Reference proteome</keyword>
<dbReference type="GO" id="GO:0051306">
    <property type="term" value="P:mitotic sister chromatid separation"/>
    <property type="evidence" value="ECO:0007669"/>
    <property type="project" value="TreeGrafter"/>
</dbReference>
<dbReference type="GO" id="GO:0000796">
    <property type="term" value="C:condensin complex"/>
    <property type="evidence" value="ECO:0007669"/>
    <property type="project" value="TreeGrafter"/>
</dbReference>
<evidence type="ECO:0000256" key="1">
    <source>
        <dbReference type="ARBA" id="ARBA00004123"/>
    </source>
</evidence>
<dbReference type="GO" id="GO:0005634">
    <property type="term" value="C:nucleus"/>
    <property type="evidence" value="ECO:0007669"/>
    <property type="project" value="UniProtKB-SubCell"/>
</dbReference>
<feature type="domain" description="Condensin-2 complex subunit H2 C-terminal" evidence="6">
    <location>
        <begin position="558"/>
        <end position="683"/>
    </location>
</feature>
<evidence type="ECO:0000256" key="2">
    <source>
        <dbReference type="ARBA" id="ARBA00007844"/>
    </source>
</evidence>